<dbReference type="OrthoDB" id="4094614at2759"/>
<evidence type="ECO:0000256" key="1">
    <source>
        <dbReference type="ARBA" id="ARBA00022729"/>
    </source>
</evidence>
<reference evidence="4" key="1">
    <citation type="submission" date="2022-06" db="EMBL/GenBank/DDBJ databases">
        <title>Complete genome sequences of two strains of the flax pathogen Septoria linicola.</title>
        <authorList>
            <person name="Lapalu N."/>
            <person name="Simon A."/>
            <person name="Demenou B."/>
            <person name="Paumier D."/>
            <person name="Guillot M.-P."/>
            <person name="Gout L."/>
            <person name="Valade R."/>
        </authorList>
    </citation>
    <scope>NUCLEOTIDE SEQUENCE</scope>
    <source>
        <strain evidence="4">SE15195</strain>
    </source>
</reference>
<dbReference type="Proteomes" id="UP001056384">
    <property type="component" value="Chromosome 3"/>
</dbReference>
<keyword evidence="5" id="KW-1185">Reference proteome</keyword>
<gene>
    <name evidence="4" type="ORF">Slin15195_G046150</name>
</gene>
<dbReference type="Pfam" id="PF10342">
    <property type="entry name" value="Kre9_KNH"/>
    <property type="match status" value="1"/>
</dbReference>
<feature type="signal peptide" evidence="2">
    <location>
        <begin position="1"/>
        <end position="19"/>
    </location>
</feature>
<organism evidence="4 5">
    <name type="scientific">Septoria linicola</name>
    <dbReference type="NCBI Taxonomy" id="215465"/>
    <lineage>
        <taxon>Eukaryota</taxon>
        <taxon>Fungi</taxon>
        <taxon>Dikarya</taxon>
        <taxon>Ascomycota</taxon>
        <taxon>Pezizomycotina</taxon>
        <taxon>Dothideomycetes</taxon>
        <taxon>Dothideomycetidae</taxon>
        <taxon>Mycosphaerellales</taxon>
        <taxon>Mycosphaerellaceae</taxon>
        <taxon>Septoria</taxon>
    </lineage>
</organism>
<dbReference type="AlphaFoldDB" id="A0A9Q9AV78"/>
<evidence type="ECO:0000313" key="4">
    <source>
        <dbReference type="EMBL" id="USW51296.1"/>
    </source>
</evidence>
<dbReference type="InterPro" id="IPR018466">
    <property type="entry name" value="Kre9/Knh1-like_N"/>
</dbReference>
<protein>
    <recommendedName>
        <fullName evidence="3">Yeast cell wall synthesis Kre9/Knh1-like N-terminal domain-containing protein</fullName>
    </recommendedName>
</protein>
<dbReference type="PANTHER" id="PTHR40633:SF1">
    <property type="entry name" value="GPI ANCHORED SERINE-THREONINE RICH PROTEIN (AFU_ORTHOLOGUE AFUA_1G03630)"/>
    <property type="match status" value="1"/>
</dbReference>
<evidence type="ECO:0000256" key="2">
    <source>
        <dbReference type="SAM" id="SignalP"/>
    </source>
</evidence>
<feature type="domain" description="Yeast cell wall synthesis Kre9/Knh1-like N-terminal" evidence="3">
    <location>
        <begin position="33"/>
        <end position="134"/>
    </location>
</feature>
<proteinExistence type="predicted"/>
<evidence type="ECO:0000259" key="3">
    <source>
        <dbReference type="Pfam" id="PF10342"/>
    </source>
</evidence>
<dbReference type="PANTHER" id="PTHR40633">
    <property type="entry name" value="MATRIX PROTEIN, PUTATIVE (AFU_ORTHOLOGUE AFUA_8G05410)-RELATED"/>
    <property type="match status" value="1"/>
</dbReference>
<dbReference type="EMBL" id="CP099420">
    <property type="protein sequence ID" value="USW51296.1"/>
    <property type="molecule type" value="Genomic_DNA"/>
</dbReference>
<feature type="chain" id="PRO_5040512979" description="Yeast cell wall synthesis Kre9/Knh1-like N-terminal domain-containing protein" evidence="2">
    <location>
        <begin position="20"/>
        <end position="142"/>
    </location>
</feature>
<keyword evidence="1 2" id="KW-0732">Signal</keyword>
<evidence type="ECO:0000313" key="5">
    <source>
        <dbReference type="Proteomes" id="UP001056384"/>
    </source>
</evidence>
<accession>A0A9Q9AV78</accession>
<name>A0A9Q9AV78_9PEZI</name>
<dbReference type="InterPro" id="IPR052982">
    <property type="entry name" value="SRP1/TIP1-like"/>
</dbReference>
<sequence>MRSATVLASGLLTVANAYTQPQANPTWGAITLPELTHPLTRGEDFKITWDPDFGGTVRPVDGLTVSLVLCRGNSNTCALDPGAIVEGVPAGQKEYTWHVPCDLPAGEQLTATGYGMLIIVDGSGEFQYSTQFSVLVGSTCPA</sequence>